<evidence type="ECO:0000259" key="1">
    <source>
        <dbReference type="Pfam" id="PF01266"/>
    </source>
</evidence>
<proteinExistence type="predicted"/>
<protein>
    <submittedName>
        <fullName evidence="2">FAD-dependent oxidoreductase</fullName>
    </submittedName>
</protein>
<dbReference type="Gene3D" id="3.50.50.60">
    <property type="entry name" value="FAD/NAD(P)-binding domain"/>
    <property type="match status" value="1"/>
</dbReference>
<dbReference type="Proteomes" id="UP001597182">
    <property type="component" value="Unassembled WGS sequence"/>
</dbReference>
<dbReference type="Pfam" id="PF01266">
    <property type="entry name" value="DAO"/>
    <property type="match status" value="1"/>
</dbReference>
<dbReference type="InterPro" id="IPR006076">
    <property type="entry name" value="FAD-dep_OxRdtase"/>
</dbReference>
<organism evidence="2 3">
    <name type="scientific">Pseudonocardia benzenivorans</name>
    <dbReference type="NCBI Taxonomy" id="228005"/>
    <lineage>
        <taxon>Bacteria</taxon>
        <taxon>Bacillati</taxon>
        <taxon>Actinomycetota</taxon>
        <taxon>Actinomycetes</taxon>
        <taxon>Pseudonocardiales</taxon>
        <taxon>Pseudonocardiaceae</taxon>
        <taxon>Pseudonocardia</taxon>
    </lineage>
</organism>
<accession>A0ABW3VK59</accession>
<evidence type="ECO:0000313" key="2">
    <source>
        <dbReference type="EMBL" id="MFD1235456.1"/>
    </source>
</evidence>
<sequence length="465" mass="48533">MSTVTVLGAGLTGLTTALLLARDGHDVTVLERDPAPPPADPLAWQRRGVAQFRLLHIMLPRWRAVMAAELPEVLDALVAAGGVRTNLLHLRPPAATGGRREGDERFDVVTGRRPVVEAAVAAIAERAGGIRILRGVAVDALLADASGAVPHVTGVRAGGRELASDVVVDALGRRSPVAGWVGALGGRPPARERADLGFVYYARHFRAASGVTPTGLDAALTHHDSVSVLTLPADNGVHGVAITASARDRELRGLRDPACWDAAIRLFDATAPWLDGEPVTGVDVMAGIEDRHQEYVVDGTPVVTGLVAVGDAWACTNPSLGRGASMGAVHAQLLRDVLAAHGTDDADTLVRAFADATATTLTPYLDSTLVFDRHRLAEIEAEIAGMPYRTDDRGWAVSTALAAGAAVDPELARVHTMIGGMLATPGEVFSDAAVTGRVLEHAGPPRRVGGPTREELVATVAGTRV</sequence>
<dbReference type="RefSeq" id="WP_339122331.1">
    <property type="nucleotide sequence ID" value="NZ_BAABKS010000005.1"/>
</dbReference>
<feature type="domain" description="FAD dependent oxidoreductase" evidence="1">
    <location>
        <begin position="4"/>
        <end position="36"/>
    </location>
</feature>
<reference evidence="3" key="1">
    <citation type="journal article" date="2019" name="Int. J. Syst. Evol. Microbiol.">
        <title>The Global Catalogue of Microorganisms (GCM) 10K type strain sequencing project: providing services to taxonomists for standard genome sequencing and annotation.</title>
        <authorList>
            <consortium name="The Broad Institute Genomics Platform"/>
            <consortium name="The Broad Institute Genome Sequencing Center for Infectious Disease"/>
            <person name="Wu L."/>
            <person name="Ma J."/>
        </authorList>
    </citation>
    <scope>NUCLEOTIDE SEQUENCE [LARGE SCALE GENOMIC DNA]</scope>
    <source>
        <strain evidence="3">CCUG 49018</strain>
    </source>
</reference>
<gene>
    <name evidence="2" type="ORF">ACFQ34_19385</name>
</gene>
<dbReference type="SUPFAM" id="SSF51905">
    <property type="entry name" value="FAD/NAD(P)-binding domain"/>
    <property type="match status" value="1"/>
</dbReference>
<dbReference type="PRINTS" id="PR00420">
    <property type="entry name" value="RNGMNOXGNASE"/>
</dbReference>
<name>A0ABW3VK59_9PSEU</name>
<keyword evidence="3" id="KW-1185">Reference proteome</keyword>
<evidence type="ECO:0000313" key="3">
    <source>
        <dbReference type="Proteomes" id="UP001597182"/>
    </source>
</evidence>
<dbReference type="EMBL" id="JBHTMB010000164">
    <property type="protein sequence ID" value="MFD1235456.1"/>
    <property type="molecule type" value="Genomic_DNA"/>
</dbReference>
<comment type="caution">
    <text evidence="2">The sequence shown here is derived from an EMBL/GenBank/DDBJ whole genome shotgun (WGS) entry which is preliminary data.</text>
</comment>
<dbReference type="InterPro" id="IPR036188">
    <property type="entry name" value="FAD/NAD-bd_sf"/>
</dbReference>